<accession>A0A927EFN2</accession>
<keyword evidence="1" id="KW-1133">Transmembrane helix</keyword>
<reference evidence="3" key="1">
    <citation type="submission" date="2020-09" db="EMBL/GenBank/DDBJ databases">
        <title>Bosea spartocytisi sp. nov. a root nodule endophyte of Spartocytisus supranubius in the high mountain ecosystem fo the Teide National Park (Canary Islands, Spain).</title>
        <authorList>
            <person name="Pulido-Suarez L."/>
            <person name="Peix A."/>
            <person name="Igual J.M."/>
            <person name="Socas-Perez N."/>
            <person name="Velazquez E."/>
            <person name="Flores-Felix J.D."/>
            <person name="Leon-Barrios M."/>
        </authorList>
    </citation>
    <scope>NUCLEOTIDE SEQUENCE</scope>
    <source>
        <strain evidence="3">SSUT16</strain>
    </source>
</reference>
<keyword evidence="1" id="KW-0472">Membrane</keyword>
<feature type="domain" description="VWFA" evidence="2">
    <location>
        <begin position="147"/>
        <end position="418"/>
    </location>
</feature>
<evidence type="ECO:0000259" key="2">
    <source>
        <dbReference type="PROSITE" id="PS50234"/>
    </source>
</evidence>
<gene>
    <name evidence="3" type="ORF">IED13_23875</name>
</gene>
<dbReference type="EMBL" id="JACXWY010000022">
    <property type="protein sequence ID" value="MBD3848746.1"/>
    <property type="molecule type" value="Genomic_DNA"/>
</dbReference>
<dbReference type="Proteomes" id="UP000619295">
    <property type="component" value="Unassembled WGS sequence"/>
</dbReference>
<dbReference type="Pfam" id="PF00092">
    <property type="entry name" value="VWA"/>
    <property type="match status" value="1"/>
</dbReference>
<keyword evidence="4" id="KW-1185">Reference proteome</keyword>
<evidence type="ECO:0000256" key="1">
    <source>
        <dbReference type="SAM" id="Phobius"/>
    </source>
</evidence>
<dbReference type="InterPro" id="IPR002035">
    <property type="entry name" value="VWF_A"/>
</dbReference>
<name>A0A927EFN2_9HYPH</name>
<dbReference type="PROSITE" id="PS50234">
    <property type="entry name" value="VWFA"/>
    <property type="match status" value="1"/>
</dbReference>
<proteinExistence type="predicted"/>
<organism evidence="3 4">
    <name type="scientific">Bosea spartocytisi</name>
    <dbReference type="NCBI Taxonomy" id="2773451"/>
    <lineage>
        <taxon>Bacteria</taxon>
        <taxon>Pseudomonadati</taxon>
        <taxon>Pseudomonadota</taxon>
        <taxon>Alphaproteobacteria</taxon>
        <taxon>Hyphomicrobiales</taxon>
        <taxon>Boseaceae</taxon>
        <taxon>Bosea</taxon>
    </lineage>
</organism>
<feature type="transmembrane region" description="Helical" evidence="1">
    <location>
        <begin position="21"/>
        <end position="41"/>
    </location>
</feature>
<evidence type="ECO:0000313" key="3">
    <source>
        <dbReference type="EMBL" id="MBD3848746.1"/>
    </source>
</evidence>
<protein>
    <submittedName>
        <fullName evidence="3">VWA domain-containing protein</fullName>
    </submittedName>
</protein>
<sequence length="429" mass="46230">MSKFGSLRDMIGRFRKDQSGNILMLFGLALVPLMGVVGVAVDYSRASNARQSLNAAIDSAALMAARDAQKLTDAQLTARVNAWLKDNLPADVKSEFTDAQVSIDRTARTVKIVANAQVPTTIARVLGTDNLAVSSSSQSTWGLNTIELALVLDNTGSMSANGKMAALKQASLDLIQIMKDATQETDQIRISIVPFSTRVVLDTSLKTAPWLRWDQTQTTCSSYWPYTCTTTTITKAAWQGCVTDRDKSYDVTDGDGSPNNSMMYPADFCDTYSPSTQAKILPLTSDWSALTARVNTMQPTGATNITIGAIWGMATLSPSDPFTEAKPASTPRLKKYMILLTDGDNTKNRWDGNGSASSSAVDARTTLACNNIKATGVTVYTIRVMDGNATLLRNCASDPAMYYEVTAASQLSPIFKSIAGEISQVRLTQ</sequence>
<dbReference type="AlphaFoldDB" id="A0A927EFN2"/>
<dbReference type="Gene3D" id="3.40.50.410">
    <property type="entry name" value="von Willebrand factor, type A domain"/>
    <property type="match status" value="2"/>
</dbReference>
<dbReference type="SUPFAM" id="SSF53300">
    <property type="entry name" value="vWA-like"/>
    <property type="match status" value="1"/>
</dbReference>
<comment type="caution">
    <text evidence="3">The sequence shown here is derived from an EMBL/GenBank/DDBJ whole genome shotgun (WGS) entry which is preliminary data.</text>
</comment>
<dbReference type="InterPro" id="IPR036465">
    <property type="entry name" value="vWFA_dom_sf"/>
</dbReference>
<keyword evidence="1" id="KW-0812">Transmembrane</keyword>
<dbReference type="Pfam" id="PF13400">
    <property type="entry name" value="Tad"/>
    <property type="match status" value="1"/>
</dbReference>
<dbReference type="RefSeq" id="WP_191125675.1">
    <property type="nucleotide sequence ID" value="NZ_JACXWY010000022.1"/>
</dbReference>
<dbReference type="InterPro" id="IPR028087">
    <property type="entry name" value="Tad_N"/>
</dbReference>
<evidence type="ECO:0000313" key="4">
    <source>
        <dbReference type="Proteomes" id="UP000619295"/>
    </source>
</evidence>